<evidence type="ECO:0000313" key="1">
    <source>
        <dbReference type="EMBL" id="KAJ7015624.1"/>
    </source>
</evidence>
<dbReference type="AlphaFoldDB" id="A0AAD6WNW7"/>
<evidence type="ECO:0000313" key="2">
    <source>
        <dbReference type="Proteomes" id="UP001164929"/>
    </source>
</evidence>
<proteinExistence type="predicted"/>
<organism evidence="1 2">
    <name type="scientific">Populus alba x Populus x berolinensis</name>
    <dbReference type="NCBI Taxonomy" id="444605"/>
    <lineage>
        <taxon>Eukaryota</taxon>
        <taxon>Viridiplantae</taxon>
        <taxon>Streptophyta</taxon>
        <taxon>Embryophyta</taxon>
        <taxon>Tracheophyta</taxon>
        <taxon>Spermatophyta</taxon>
        <taxon>Magnoliopsida</taxon>
        <taxon>eudicotyledons</taxon>
        <taxon>Gunneridae</taxon>
        <taxon>Pentapetalae</taxon>
        <taxon>rosids</taxon>
        <taxon>fabids</taxon>
        <taxon>Malpighiales</taxon>
        <taxon>Salicaceae</taxon>
        <taxon>Saliceae</taxon>
        <taxon>Populus</taxon>
    </lineage>
</organism>
<accession>A0AAD6WNW7</accession>
<dbReference type="Proteomes" id="UP001164929">
    <property type="component" value="Chromosome 1"/>
</dbReference>
<sequence>MFLYILQYSITHLQPTMLSQLNKAWLQSCTRALEVPRFTHR</sequence>
<gene>
    <name evidence="1" type="ORF">NC653_004812</name>
</gene>
<reference evidence="1 2" key="1">
    <citation type="journal article" date="2023" name="Mol. Ecol. Resour.">
        <title>Chromosome-level genome assembly of a triploid poplar Populus alba 'Berolinensis'.</title>
        <authorList>
            <person name="Chen S."/>
            <person name="Yu Y."/>
            <person name="Wang X."/>
            <person name="Wang S."/>
            <person name="Zhang T."/>
            <person name="Zhou Y."/>
            <person name="He R."/>
            <person name="Meng N."/>
            <person name="Wang Y."/>
            <person name="Liu W."/>
            <person name="Liu Z."/>
            <person name="Liu J."/>
            <person name="Guo Q."/>
            <person name="Huang H."/>
            <person name="Sederoff R.R."/>
            <person name="Wang G."/>
            <person name="Qu G."/>
            <person name="Chen S."/>
        </authorList>
    </citation>
    <scope>NUCLEOTIDE SEQUENCE [LARGE SCALE GENOMIC DNA]</scope>
    <source>
        <strain evidence="1">SC-2020</strain>
    </source>
</reference>
<keyword evidence="2" id="KW-1185">Reference proteome</keyword>
<protein>
    <submittedName>
        <fullName evidence="1">Uncharacterized protein</fullName>
    </submittedName>
</protein>
<name>A0AAD6WNW7_9ROSI</name>
<dbReference type="EMBL" id="JAQIZT010000001">
    <property type="protein sequence ID" value="KAJ7015624.1"/>
    <property type="molecule type" value="Genomic_DNA"/>
</dbReference>
<comment type="caution">
    <text evidence="1">The sequence shown here is derived from an EMBL/GenBank/DDBJ whole genome shotgun (WGS) entry which is preliminary data.</text>
</comment>